<protein>
    <submittedName>
        <fullName evidence="1">Uncharacterized protein</fullName>
    </submittedName>
</protein>
<evidence type="ECO:0000313" key="1">
    <source>
        <dbReference type="EMBL" id="MPN15550.1"/>
    </source>
</evidence>
<comment type="caution">
    <text evidence="1">The sequence shown here is derived from an EMBL/GenBank/DDBJ whole genome shotgun (WGS) entry which is preliminary data.</text>
</comment>
<gene>
    <name evidence="1" type="ORF">SDC9_162884</name>
</gene>
<organism evidence="1">
    <name type="scientific">bioreactor metagenome</name>
    <dbReference type="NCBI Taxonomy" id="1076179"/>
    <lineage>
        <taxon>unclassified sequences</taxon>
        <taxon>metagenomes</taxon>
        <taxon>ecological metagenomes</taxon>
    </lineage>
</organism>
<accession>A0A645FNN1</accession>
<dbReference type="AlphaFoldDB" id="A0A645FNN1"/>
<name>A0A645FNN1_9ZZZZ</name>
<reference evidence="1" key="1">
    <citation type="submission" date="2019-08" db="EMBL/GenBank/DDBJ databases">
        <authorList>
            <person name="Kucharzyk K."/>
            <person name="Murdoch R.W."/>
            <person name="Higgins S."/>
            <person name="Loffler F."/>
        </authorList>
    </citation>
    <scope>NUCLEOTIDE SEQUENCE</scope>
</reference>
<dbReference type="EMBL" id="VSSQ01062359">
    <property type="protein sequence ID" value="MPN15550.1"/>
    <property type="molecule type" value="Genomic_DNA"/>
</dbReference>
<sequence>MIIKFEIIIELLEDFSKERLYFTIMSNQSFHVLKEYIWCIGWARNIERSKEQREIKSKGKF</sequence>
<proteinExistence type="predicted"/>